<dbReference type="PANTHER" id="PTHR43213:SF4">
    <property type="entry name" value="7-METHYL-GTP PYROPHOSPHATASE"/>
    <property type="match status" value="1"/>
</dbReference>
<dbReference type="Pfam" id="PF02545">
    <property type="entry name" value="Maf"/>
    <property type="match status" value="1"/>
</dbReference>
<evidence type="ECO:0000313" key="2">
    <source>
        <dbReference type="EMBL" id="SZX64726.1"/>
    </source>
</evidence>
<accession>A0A383VK34</accession>
<dbReference type="GO" id="GO:0047429">
    <property type="term" value="F:nucleoside triphosphate diphosphatase activity"/>
    <property type="evidence" value="ECO:0007669"/>
    <property type="project" value="InterPro"/>
</dbReference>
<dbReference type="FunFam" id="3.90.950.10:FF:000008">
    <property type="entry name" value="Maf-like protein, expressed"/>
    <property type="match status" value="1"/>
</dbReference>
<dbReference type="PANTHER" id="PTHR43213">
    <property type="entry name" value="BIFUNCTIONAL DTTP/UTP PYROPHOSPHATASE/METHYLTRANSFERASE PROTEIN-RELATED"/>
    <property type="match status" value="1"/>
</dbReference>
<organism evidence="2 3">
    <name type="scientific">Tetradesmus obliquus</name>
    <name type="common">Green alga</name>
    <name type="synonym">Acutodesmus obliquus</name>
    <dbReference type="NCBI Taxonomy" id="3088"/>
    <lineage>
        <taxon>Eukaryota</taxon>
        <taxon>Viridiplantae</taxon>
        <taxon>Chlorophyta</taxon>
        <taxon>core chlorophytes</taxon>
        <taxon>Chlorophyceae</taxon>
        <taxon>CS clade</taxon>
        <taxon>Sphaeropleales</taxon>
        <taxon>Scenedesmaceae</taxon>
        <taxon>Tetradesmus</taxon>
    </lineage>
</organism>
<evidence type="ECO:0000313" key="3">
    <source>
        <dbReference type="Proteomes" id="UP000256970"/>
    </source>
</evidence>
<evidence type="ECO:0008006" key="4">
    <source>
        <dbReference type="Google" id="ProtNLM"/>
    </source>
</evidence>
<dbReference type="Gene3D" id="3.90.950.10">
    <property type="match status" value="1"/>
</dbReference>
<evidence type="ECO:0000256" key="1">
    <source>
        <dbReference type="ARBA" id="ARBA00022801"/>
    </source>
</evidence>
<dbReference type="EMBL" id="FNXT01000453">
    <property type="protein sequence ID" value="SZX64726.1"/>
    <property type="molecule type" value="Genomic_DNA"/>
</dbReference>
<proteinExistence type="predicted"/>
<dbReference type="AlphaFoldDB" id="A0A383VK34"/>
<dbReference type="SUPFAM" id="SSF52972">
    <property type="entry name" value="ITPase-like"/>
    <property type="match status" value="1"/>
</dbReference>
<dbReference type="InterPro" id="IPR029001">
    <property type="entry name" value="ITPase-like_fam"/>
</dbReference>
<name>A0A383VK34_TETOB</name>
<keyword evidence="3" id="KW-1185">Reference proteome</keyword>
<dbReference type="Proteomes" id="UP000256970">
    <property type="component" value="Unassembled WGS sequence"/>
</dbReference>
<dbReference type="InterPro" id="IPR003697">
    <property type="entry name" value="Maf-like"/>
</dbReference>
<protein>
    <recommendedName>
        <fullName evidence="4">Maf-like protein</fullName>
    </recommendedName>
</protein>
<dbReference type="PIRSF" id="PIRSF006305">
    <property type="entry name" value="Maf"/>
    <property type="match status" value="1"/>
</dbReference>
<reference evidence="2 3" key="1">
    <citation type="submission" date="2016-10" db="EMBL/GenBank/DDBJ databases">
        <authorList>
            <person name="Cai Z."/>
        </authorList>
    </citation>
    <scope>NUCLEOTIDE SEQUENCE [LARGE SCALE GENOMIC DNA]</scope>
</reference>
<keyword evidence="1" id="KW-0378">Hydrolase</keyword>
<sequence>MDSLASQYSFKYEVLKADIDEKAIRHDTPRDLVLALAHAKADALLQKLAVADSSSNSSSAAAENAADSGSSSSGTFLITCDQVVVHEGQMREKPEDVEEAHRFIHSYSRSPAQTVGSVLCTNVATGSRHQTVEVCTIHMNDMPDDVIDQLIAEGDVLWCAGGLMVEHPLVVPYITQIEGSQESVMGLGKEAVMSVLVAAAGL</sequence>
<gene>
    <name evidence="2" type="ORF">BQ4739_LOCUS5217</name>
</gene>
<dbReference type="STRING" id="3088.A0A383VK34"/>